<accession>A0ABP0E4Y1</accession>
<name>A0ABP0E4Y1_9PEZI</name>
<comment type="caution">
    <text evidence="1">The sequence shown here is derived from an EMBL/GenBank/DDBJ whole genome shotgun (WGS) entry which is preliminary data.</text>
</comment>
<dbReference type="EMBL" id="CAWUON010000375">
    <property type="protein sequence ID" value="CAK7275646.1"/>
    <property type="molecule type" value="Genomic_DNA"/>
</dbReference>
<protein>
    <recommendedName>
        <fullName evidence="3">Retrotransposon gag domain-containing protein</fullName>
    </recommendedName>
</protein>
<organism evidence="1 2">
    <name type="scientific">Sporothrix epigloea</name>
    <dbReference type="NCBI Taxonomy" id="1892477"/>
    <lineage>
        <taxon>Eukaryota</taxon>
        <taxon>Fungi</taxon>
        <taxon>Dikarya</taxon>
        <taxon>Ascomycota</taxon>
        <taxon>Pezizomycotina</taxon>
        <taxon>Sordariomycetes</taxon>
        <taxon>Sordariomycetidae</taxon>
        <taxon>Ophiostomatales</taxon>
        <taxon>Ophiostomataceae</taxon>
        <taxon>Sporothrix</taxon>
    </lineage>
</organism>
<dbReference type="SUPFAM" id="SSF47353">
    <property type="entry name" value="Retrovirus capsid dimerization domain-like"/>
    <property type="match status" value="1"/>
</dbReference>
<feature type="non-terminal residue" evidence="1">
    <location>
        <position position="1"/>
    </location>
</feature>
<keyword evidence="2" id="KW-1185">Reference proteome</keyword>
<proteinExistence type="predicted"/>
<evidence type="ECO:0000313" key="1">
    <source>
        <dbReference type="EMBL" id="CAK7275646.1"/>
    </source>
</evidence>
<evidence type="ECO:0000313" key="2">
    <source>
        <dbReference type="Proteomes" id="UP001642502"/>
    </source>
</evidence>
<sequence>LPEGKTPEAFIKYLDQTFVDPDDAERAREQLRGVFQGRDEPFSSFITRFELVLSRCYLEQDGKSDASNIAWLKSSLNQKLAEAMVHHPAGEDYGEYKQLLLTISSRLEGVRLHQVPGFSALRPANHALSR</sequence>
<reference evidence="1 2" key="1">
    <citation type="submission" date="2024-01" db="EMBL/GenBank/DDBJ databases">
        <authorList>
            <person name="Allen C."/>
            <person name="Tagirdzhanova G."/>
        </authorList>
    </citation>
    <scope>NUCLEOTIDE SEQUENCE [LARGE SCALE GENOMIC DNA]</scope>
    <source>
        <strain evidence="1 2">CBS 119000</strain>
    </source>
</reference>
<gene>
    <name evidence="1" type="ORF">SEPCBS119000_006779</name>
</gene>
<evidence type="ECO:0008006" key="3">
    <source>
        <dbReference type="Google" id="ProtNLM"/>
    </source>
</evidence>
<dbReference type="Proteomes" id="UP001642502">
    <property type="component" value="Unassembled WGS sequence"/>
</dbReference>